<dbReference type="RefSeq" id="WP_149324950.1">
    <property type="nucleotide sequence ID" value="NZ_CP043504.1"/>
</dbReference>
<dbReference type="EMBL" id="CP043504">
    <property type="protein sequence ID" value="QEO09529.1"/>
    <property type="molecule type" value="Genomic_DNA"/>
</dbReference>
<dbReference type="OrthoDB" id="5189813at2"/>
<dbReference type="KEGG" id="lyk:FLP23_05595"/>
<proteinExistence type="predicted"/>
<sequence>MDETRVHPEVGLEMCAEHCTGEGHRLHPIQRAVAASSPSSWVDGFAFPSGHGIAFHGLDGSVRSLWHHVVRDLAEGEPVAFHPVAGVLSVRGALLNVSNR</sequence>
<organism evidence="1 2">
    <name type="scientific">Protaetiibacter larvae</name>
    <dbReference type="NCBI Taxonomy" id="2592654"/>
    <lineage>
        <taxon>Bacteria</taxon>
        <taxon>Bacillati</taxon>
        <taxon>Actinomycetota</taxon>
        <taxon>Actinomycetes</taxon>
        <taxon>Micrococcales</taxon>
        <taxon>Microbacteriaceae</taxon>
        <taxon>Protaetiibacter</taxon>
    </lineage>
</organism>
<gene>
    <name evidence="1" type="ORF">FLP23_05595</name>
</gene>
<keyword evidence="2" id="KW-1185">Reference proteome</keyword>
<name>A0A5C1Y8N5_9MICO</name>
<dbReference type="AlphaFoldDB" id="A0A5C1Y8N5"/>
<evidence type="ECO:0000313" key="1">
    <source>
        <dbReference type="EMBL" id="QEO09529.1"/>
    </source>
</evidence>
<reference evidence="1 2" key="1">
    <citation type="submission" date="2019-09" db="EMBL/GenBank/DDBJ databases">
        <title>Genome sequencing of strain KACC 19322.</title>
        <authorList>
            <person name="Heo J."/>
            <person name="Kim S.-J."/>
            <person name="Kim J.-S."/>
            <person name="Hong S.-B."/>
            <person name="Kwon S.-W."/>
        </authorList>
    </citation>
    <scope>NUCLEOTIDE SEQUENCE [LARGE SCALE GENOMIC DNA]</scope>
    <source>
        <strain evidence="1 2">KACC 19322</strain>
    </source>
</reference>
<protein>
    <submittedName>
        <fullName evidence="1">Uncharacterized protein</fullName>
    </submittedName>
</protein>
<accession>A0A5C1Y8N5</accession>
<dbReference type="Proteomes" id="UP000322159">
    <property type="component" value="Chromosome"/>
</dbReference>
<evidence type="ECO:0000313" key="2">
    <source>
        <dbReference type="Proteomes" id="UP000322159"/>
    </source>
</evidence>